<evidence type="ECO:0000313" key="2">
    <source>
        <dbReference type="Proteomes" id="UP000008647"/>
    </source>
</evidence>
<dbReference type="RefSeq" id="YP_009792306.1">
    <property type="nucleotide sequence ID" value="NC_047854.1"/>
</dbReference>
<evidence type="ECO:0000313" key="1">
    <source>
        <dbReference type="EMBL" id="ADX32401.1"/>
    </source>
</evidence>
<protein>
    <submittedName>
        <fullName evidence="1">Uncharacterized protein</fullName>
    </submittedName>
</protein>
<dbReference type="GeneID" id="54982508"/>
<reference evidence="1 2" key="1">
    <citation type="journal article" date="2011" name="Arch. Virol.">
        <title>Complete genomic sequence of virulent Cronobacter sakazakii phage ESSI-2 isolated from swine feces.</title>
        <authorList>
            <person name="Lee Y.D."/>
            <person name="Chang H.I."/>
            <person name="Park J.H."/>
        </authorList>
    </citation>
    <scope>NUCLEOTIDE SEQUENCE [LARGE SCALE GENOMIC DNA]</scope>
</reference>
<dbReference type="Proteomes" id="UP000008647">
    <property type="component" value="Segment"/>
</dbReference>
<accession>F1BUL0</accession>
<dbReference type="KEGG" id="vg:54982508"/>
<name>F1BUL0_9CAUD</name>
<dbReference type="EMBL" id="HQ110083">
    <property type="protein sequence ID" value="ADX32401.1"/>
    <property type="molecule type" value="Genomic_DNA"/>
</dbReference>
<proteinExistence type="predicted"/>
<organism evidence="1 2">
    <name type="scientific">Cronobacter phage ESSI-2</name>
    <dbReference type="NCBI Taxonomy" id="947842"/>
    <lineage>
        <taxon>Viruses</taxon>
        <taxon>Duplodnaviria</taxon>
        <taxon>Heunggongvirae</taxon>
        <taxon>Uroviricota</taxon>
        <taxon>Caudoviricetes</taxon>
        <taxon>Peduoviridae</taxon>
        <taxon>Seongnamvirus</taxon>
        <taxon>Seongnamvirus ESSI2</taxon>
    </lineage>
</organism>
<sequence length="108" mass="11326">MLKLVPTPRAPSIRSLMAPISTPNVWRMYAIFPASCSANCTLPRRSASLRKLANICPINSAVSADVAFRANASVLATFVTCGRSVLVSPSIAPLISAVELTNSTALAP</sequence>
<keyword evidence="2" id="KW-1185">Reference proteome</keyword>